<evidence type="ECO:0000313" key="2">
    <source>
        <dbReference type="Proteomes" id="UP001345963"/>
    </source>
</evidence>
<proteinExistence type="predicted"/>
<reference evidence="1 2" key="1">
    <citation type="submission" date="2021-07" db="EMBL/GenBank/DDBJ databases">
        <authorList>
            <person name="Palmer J.M."/>
        </authorList>
    </citation>
    <scope>NUCLEOTIDE SEQUENCE [LARGE SCALE GENOMIC DNA]</scope>
    <source>
        <strain evidence="1 2">AT_MEX2019</strain>
        <tissue evidence="1">Muscle</tissue>
    </source>
</reference>
<sequence>MLLPSSCLRFGLTRTQNLTYIRDSLQHQPCATELSQICSDQRKPPPYINPMWPGPPLGRAEVRIELNLPPTSQLNVHFILYFTDSMTRRREQEGKPFVRPKCHLRSTKDI</sequence>
<dbReference type="Proteomes" id="UP001345963">
    <property type="component" value="Unassembled WGS sequence"/>
</dbReference>
<dbReference type="EMBL" id="JAHUTI010068161">
    <property type="protein sequence ID" value="MED6253505.1"/>
    <property type="molecule type" value="Genomic_DNA"/>
</dbReference>
<name>A0ABU7BTV3_9TELE</name>
<accession>A0ABU7BTV3</accession>
<comment type="caution">
    <text evidence="1">The sequence shown here is derived from an EMBL/GenBank/DDBJ whole genome shotgun (WGS) entry which is preliminary data.</text>
</comment>
<organism evidence="1 2">
    <name type="scientific">Ataeniobius toweri</name>
    <dbReference type="NCBI Taxonomy" id="208326"/>
    <lineage>
        <taxon>Eukaryota</taxon>
        <taxon>Metazoa</taxon>
        <taxon>Chordata</taxon>
        <taxon>Craniata</taxon>
        <taxon>Vertebrata</taxon>
        <taxon>Euteleostomi</taxon>
        <taxon>Actinopterygii</taxon>
        <taxon>Neopterygii</taxon>
        <taxon>Teleostei</taxon>
        <taxon>Neoteleostei</taxon>
        <taxon>Acanthomorphata</taxon>
        <taxon>Ovalentaria</taxon>
        <taxon>Atherinomorphae</taxon>
        <taxon>Cyprinodontiformes</taxon>
        <taxon>Goodeidae</taxon>
        <taxon>Ataeniobius</taxon>
    </lineage>
</organism>
<keyword evidence="2" id="KW-1185">Reference proteome</keyword>
<gene>
    <name evidence="1" type="ORF">ATANTOWER_031907</name>
</gene>
<evidence type="ECO:0000313" key="1">
    <source>
        <dbReference type="EMBL" id="MED6253505.1"/>
    </source>
</evidence>
<protein>
    <submittedName>
        <fullName evidence="1">Uncharacterized protein</fullName>
    </submittedName>
</protein>